<dbReference type="RefSeq" id="WP_086349968.1">
    <property type="nucleotide sequence ID" value="NZ_CP147247.1"/>
</dbReference>
<keyword evidence="3" id="KW-1185">Reference proteome</keyword>
<name>A0A242K399_9ENTE</name>
<dbReference type="Gene3D" id="3.10.450.150">
    <property type="entry name" value="enterococcus faecalis protein"/>
    <property type="match status" value="1"/>
</dbReference>
<dbReference type="EMBL" id="NGMM01000005">
    <property type="protein sequence ID" value="OTP13475.1"/>
    <property type="molecule type" value="Genomic_DNA"/>
</dbReference>
<evidence type="ECO:0000313" key="3">
    <source>
        <dbReference type="Proteomes" id="UP000195141"/>
    </source>
</evidence>
<dbReference type="Pfam" id="PF06124">
    <property type="entry name" value="DUF960"/>
    <property type="match status" value="1"/>
</dbReference>
<reference evidence="2" key="2">
    <citation type="submission" date="2017-05" db="EMBL/GenBank/DDBJ databases">
        <authorList>
            <consortium name="The Broad Institute Genomics Platform"/>
            <consortium name="The Broad Institute Genomic Center for Infectious Diseases"/>
            <person name="Earl A."/>
            <person name="Manson A."/>
            <person name="Schwartman J."/>
            <person name="Gilmore M."/>
            <person name="Abouelleil A."/>
            <person name="Cao P."/>
            <person name="Chapman S."/>
            <person name="Cusick C."/>
            <person name="Shea T."/>
            <person name="Young S."/>
            <person name="Neafsey D."/>
            <person name="Nusbaum C."/>
            <person name="Birren B."/>
        </authorList>
    </citation>
    <scope>NUCLEOTIDE SEQUENCE</scope>
    <source>
        <strain evidence="2">9E7_DIV0242</strain>
    </source>
</reference>
<accession>A0A242K399</accession>
<gene>
    <name evidence="2" type="ORF">A5888_001863</name>
    <name evidence="1" type="ORF">A5888_002953</name>
</gene>
<reference evidence="2" key="3">
    <citation type="submission" date="2024-03" db="EMBL/GenBank/DDBJ databases">
        <title>The Genome Sequence of Enterococcus sp. DIV0242b.</title>
        <authorList>
            <consortium name="The Broad Institute Genomics Platform"/>
            <consortium name="The Broad Institute Microbial Omics Core"/>
            <consortium name="The Broad Institute Genomic Center for Infectious Diseases"/>
            <person name="Earl A."/>
            <person name="Manson A."/>
            <person name="Gilmore M."/>
            <person name="Schwartman J."/>
            <person name="Shea T."/>
            <person name="Abouelleil A."/>
            <person name="Cao P."/>
            <person name="Chapman S."/>
            <person name="Cusick C."/>
            <person name="Young S."/>
            <person name="Neafsey D."/>
            <person name="Nusbaum C."/>
            <person name="Birren B."/>
        </authorList>
    </citation>
    <scope>NUCLEOTIDE SEQUENCE</scope>
    <source>
        <strain evidence="2">9E7_DIV0242</strain>
    </source>
</reference>
<evidence type="ECO:0000313" key="1">
    <source>
        <dbReference type="EMBL" id="OTP13475.1"/>
    </source>
</evidence>
<dbReference type="Proteomes" id="UP000195141">
    <property type="component" value="Chromosome"/>
</dbReference>
<dbReference type="InterPro" id="IPR009303">
    <property type="entry name" value="DUF960"/>
</dbReference>
<dbReference type="AlphaFoldDB" id="A0A242K399"/>
<reference evidence="1" key="1">
    <citation type="submission" date="2017-05" db="EMBL/GenBank/DDBJ databases">
        <title>The Genome Sequence of Enterococcus sp. 9E7_DIV0242.</title>
        <authorList>
            <consortium name="The Broad Institute Genomics Platform"/>
            <consortium name="The Broad Institute Genomic Center for Infectious Diseases"/>
            <person name="Earl A."/>
            <person name="Manson A."/>
            <person name="Schwartman J."/>
            <person name="Gilmore M."/>
            <person name="Abouelleil A."/>
            <person name="Cao P."/>
            <person name="Chapman S."/>
            <person name="Cusick C."/>
            <person name="Shea T."/>
            <person name="Young S."/>
            <person name="Neafsey D."/>
            <person name="Nusbaum C."/>
            <person name="Birren B."/>
        </authorList>
    </citation>
    <scope>NUCLEOTIDE SEQUENCE [LARGE SCALE GENOMIC DNA]</scope>
    <source>
        <strain evidence="1">9E7_DIV0242</strain>
    </source>
</reference>
<evidence type="ECO:0000313" key="2">
    <source>
        <dbReference type="EMBL" id="WYJ90135.1"/>
    </source>
</evidence>
<organism evidence="1">
    <name type="scientific">Candidatus Enterococcus clewellii</name>
    <dbReference type="NCBI Taxonomy" id="1834193"/>
    <lineage>
        <taxon>Bacteria</taxon>
        <taxon>Bacillati</taxon>
        <taxon>Bacillota</taxon>
        <taxon>Bacilli</taxon>
        <taxon>Lactobacillales</taxon>
        <taxon>Enterococcaceae</taxon>
        <taxon>Enterococcus</taxon>
    </lineage>
</organism>
<dbReference type="OrthoDB" id="2225914at2"/>
<protein>
    <recommendedName>
        <fullName evidence="4">GTP cyclohydrolase</fullName>
    </recommendedName>
</protein>
<dbReference type="EMBL" id="CP147247">
    <property type="protein sequence ID" value="WYJ90135.1"/>
    <property type="molecule type" value="Genomic_DNA"/>
</dbReference>
<proteinExistence type="predicted"/>
<sequence>MFESFDRSRSRYASLGVVSSLPGELIDSIWLIIDLNLKGVIPLTNMLAFDVFNNNGRVTLRFSQEFSDVEMAVDLAYAYSTSFPERVFAFDDGTRETILLPTEISEHS</sequence>
<evidence type="ECO:0008006" key="4">
    <source>
        <dbReference type="Google" id="ProtNLM"/>
    </source>
</evidence>